<gene>
    <name evidence="2" type="ORF">ACFO0N_08550</name>
</gene>
<proteinExistence type="predicted"/>
<feature type="region of interest" description="Disordered" evidence="1">
    <location>
        <begin position="1"/>
        <end position="25"/>
    </location>
</feature>
<feature type="compositionally biased region" description="Basic and acidic residues" evidence="1">
    <location>
        <begin position="61"/>
        <end position="71"/>
    </location>
</feature>
<protein>
    <recommendedName>
        <fullName evidence="4">Helix-turn-helix domain-containing protein</fullName>
    </recommendedName>
</protein>
<dbReference type="InterPro" id="IPR036388">
    <property type="entry name" value="WH-like_DNA-bd_sf"/>
</dbReference>
<feature type="compositionally biased region" description="Acidic residues" evidence="1">
    <location>
        <begin position="72"/>
        <end position="84"/>
    </location>
</feature>
<name>A0ABD5PAT2_9EURY</name>
<feature type="compositionally biased region" description="Acidic residues" evidence="1">
    <location>
        <begin position="1"/>
        <end position="12"/>
    </location>
</feature>
<accession>A0ABD5PAT2</accession>
<feature type="compositionally biased region" description="Polar residues" evidence="1">
    <location>
        <begin position="13"/>
        <end position="25"/>
    </location>
</feature>
<evidence type="ECO:0000313" key="2">
    <source>
        <dbReference type="EMBL" id="MFC4357995.1"/>
    </source>
</evidence>
<feature type="compositionally biased region" description="Basic and acidic residues" evidence="1">
    <location>
        <begin position="87"/>
        <end position="105"/>
    </location>
</feature>
<dbReference type="SUPFAM" id="SSF46785">
    <property type="entry name" value="Winged helix' DNA-binding domain"/>
    <property type="match status" value="1"/>
</dbReference>
<keyword evidence="3" id="KW-1185">Reference proteome</keyword>
<evidence type="ECO:0000256" key="1">
    <source>
        <dbReference type="SAM" id="MobiDB-lite"/>
    </source>
</evidence>
<sequence>MSEYEVDEEEQSQLENALSFSPGSQVDTIEASLIAGIEAEMESSVQDVLRRSEVTTIDETSDSKLENRLEEGGDGETERDDDCTNDLVRDTVSHQREKNREKTDVQTRSNSNDEPDSGNTIGVLDDINKRWIECHEEDPETALNVALNQQRILDICWEEFVKLCGHVQSDQTKWTIVAELVARDEQVVPLMFTELESMVNVSQRTLYSRLSELENDGIIVRIGKPASIEFSRREIRLLAEEVLWI</sequence>
<feature type="compositionally biased region" description="Polar residues" evidence="1">
    <location>
        <begin position="106"/>
        <end position="120"/>
    </location>
</feature>
<organism evidence="2 3">
    <name type="scientific">Halobium salinum</name>
    <dbReference type="NCBI Taxonomy" id="1364940"/>
    <lineage>
        <taxon>Archaea</taxon>
        <taxon>Methanobacteriati</taxon>
        <taxon>Methanobacteriota</taxon>
        <taxon>Stenosarchaea group</taxon>
        <taxon>Halobacteria</taxon>
        <taxon>Halobacteriales</taxon>
        <taxon>Haloferacaceae</taxon>
        <taxon>Halobium</taxon>
    </lineage>
</organism>
<dbReference type="Gene3D" id="1.10.10.10">
    <property type="entry name" value="Winged helix-like DNA-binding domain superfamily/Winged helix DNA-binding domain"/>
    <property type="match status" value="1"/>
</dbReference>
<dbReference type="AlphaFoldDB" id="A0ABD5PAT2"/>
<comment type="caution">
    <text evidence="2">The sequence shown here is derived from an EMBL/GenBank/DDBJ whole genome shotgun (WGS) entry which is preliminary data.</text>
</comment>
<evidence type="ECO:0000313" key="3">
    <source>
        <dbReference type="Proteomes" id="UP001595921"/>
    </source>
</evidence>
<dbReference type="RefSeq" id="WP_267624423.1">
    <property type="nucleotide sequence ID" value="NZ_JAODIW010000008.1"/>
</dbReference>
<dbReference type="Proteomes" id="UP001595921">
    <property type="component" value="Unassembled WGS sequence"/>
</dbReference>
<dbReference type="InterPro" id="IPR036390">
    <property type="entry name" value="WH_DNA-bd_sf"/>
</dbReference>
<dbReference type="EMBL" id="JBHSDS010000006">
    <property type="protein sequence ID" value="MFC4357995.1"/>
    <property type="molecule type" value="Genomic_DNA"/>
</dbReference>
<evidence type="ECO:0008006" key="4">
    <source>
        <dbReference type="Google" id="ProtNLM"/>
    </source>
</evidence>
<feature type="region of interest" description="Disordered" evidence="1">
    <location>
        <begin position="53"/>
        <end position="122"/>
    </location>
</feature>
<reference evidence="2 3" key="1">
    <citation type="journal article" date="2019" name="Int. J. Syst. Evol. Microbiol.">
        <title>The Global Catalogue of Microorganisms (GCM) 10K type strain sequencing project: providing services to taxonomists for standard genome sequencing and annotation.</title>
        <authorList>
            <consortium name="The Broad Institute Genomics Platform"/>
            <consortium name="The Broad Institute Genome Sequencing Center for Infectious Disease"/>
            <person name="Wu L."/>
            <person name="Ma J."/>
        </authorList>
    </citation>
    <scope>NUCLEOTIDE SEQUENCE [LARGE SCALE GENOMIC DNA]</scope>
    <source>
        <strain evidence="2 3">CGMCC 1.12553</strain>
    </source>
</reference>